<comment type="subcellular location">
    <subcellularLocation>
        <location evidence="1 5 6">Nucleus</location>
    </subcellularLocation>
</comment>
<reference evidence="9 10" key="1">
    <citation type="submission" date="2019-03" db="EMBL/GenBank/DDBJ databases">
        <title>An improved genome assembly of the fluke Schistosoma japonicum.</title>
        <authorList>
            <person name="Hu W."/>
            <person name="Luo F."/>
            <person name="Yin M."/>
            <person name="Mo X."/>
            <person name="Sun C."/>
            <person name="Wu Q."/>
            <person name="Zhu B."/>
            <person name="Xiang M."/>
            <person name="Wang J."/>
            <person name="Wang Y."/>
            <person name="Zhang T."/>
            <person name="Xu B."/>
            <person name="Zheng H."/>
            <person name="Feng Z."/>
        </authorList>
    </citation>
    <scope>NUCLEOTIDE SEQUENCE [LARGE SCALE GENOMIC DNA]</scope>
    <source>
        <strain evidence="9">HuSjv2</strain>
        <tissue evidence="9">Worms</tissue>
    </source>
</reference>
<dbReference type="PROSITE" id="PS00027">
    <property type="entry name" value="HOMEOBOX_1"/>
    <property type="match status" value="1"/>
</dbReference>
<dbReference type="PANTHER" id="PTHR24333">
    <property type="entry name" value="HOMEO BOX HB9 LIKE A-RELATED"/>
    <property type="match status" value="1"/>
</dbReference>
<dbReference type="InterPro" id="IPR020479">
    <property type="entry name" value="HD_metazoa"/>
</dbReference>
<dbReference type="InterPro" id="IPR050848">
    <property type="entry name" value="Homeobox_TF"/>
</dbReference>
<keyword evidence="4 5" id="KW-0539">Nucleus</keyword>
<proteinExistence type="predicted"/>
<evidence type="ECO:0000256" key="2">
    <source>
        <dbReference type="ARBA" id="ARBA00023125"/>
    </source>
</evidence>
<comment type="caution">
    <text evidence="9">The sequence shown here is derived from an EMBL/GenBank/DDBJ whole genome shotgun (WGS) entry which is preliminary data.</text>
</comment>
<name>A0A4Z2CRS5_SCHJA</name>
<evidence type="ECO:0000256" key="4">
    <source>
        <dbReference type="ARBA" id="ARBA00023242"/>
    </source>
</evidence>
<dbReference type="InterPro" id="IPR009057">
    <property type="entry name" value="Homeodomain-like_sf"/>
</dbReference>
<feature type="region of interest" description="Disordered" evidence="7">
    <location>
        <begin position="196"/>
        <end position="278"/>
    </location>
</feature>
<evidence type="ECO:0000313" key="10">
    <source>
        <dbReference type="Proteomes" id="UP000311919"/>
    </source>
</evidence>
<keyword evidence="10" id="KW-1185">Reference proteome</keyword>
<evidence type="ECO:0000256" key="5">
    <source>
        <dbReference type="PROSITE-ProRule" id="PRU00108"/>
    </source>
</evidence>
<feature type="region of interest" description="Disordered" evidence="7">
    <location>
        <begin position="488"/>
        <end position="560"/>
    </location>
</feature>
<evidence type="ECO:0000313" key="9">
    <source>
        <dbReference type="EMBL" id="TNN06971.1"/>
    </source>
</evidence>
<evidence type="ECO:0000256" key="3">
    <source>
        <dbReference type="ARBA" id="ARBA00023155"/>
    </source>
</evidence>
<dbReference type="EMBL" id="SKCS01000444">
    <property type="protein sequence ID" value="TNN06971.1"/>
    <property type="molecule type" value="Genomic_DNA"/>
</dbReference>
<dbReference type="GO" id="GO:0000981">
    <property type="term" value="F:DNA-binding transcription factor activity, RNA polymerase II-specific"/>
    <property type="evidence" value="ECO:0007669"/>
    <property type="project" value="InterPro"/>
</dbReference>
<dbReference type="EMBL" id="SKCS01000444">
    <property type="protein sequence ID" value="TNN06970.1"/>
    <property type="molecule type" value="Genomic_DNA"/>
</dbReference>
<dbReference type="PROSITE" id="PS50071">
    <property type="entry name" value="HOMEOBOX_2"/>
    <property type="match status" value="1"/>
</dbReference>
<gene>
    <name evidence="9" type="ORF">EWB00_008059</name>
</gene>
<feature type="compositionally biased region" description="Basic residues" evidence="7">
    <location>
        <begin position="197"/>
        <end position="209"/>
    </location>
</feature>
<keyword evidence="3 5" id="KW-0371">Homeobox</keyword>
<feature type="region of interest" description="Disordered" evidence="7">
    <location>
        <begin position="318"/>
        <end position="352"/>
    </location>
</feature>
<feature type="domain" description="Homeobox" evidence="8">
    <location>
        <begin position="374"/>
        <end position="434"/>
    </location>
</feature>
<dbReference type="GO" id="GO:0003677">
    <property type="term" value="F:DNA binding"/>
    <property type="evidence" value="ECO:0007669"/>
    <property type="project" value="UniProtKB-UniRule"/>
</dbReference>
<dbReference type="AlphaFoldDB" id="A0A4Z2CRS5"/>
<dbReference type="GO" id="GO:0005634">
    <property type="term" value="C:nucleus"/>
    <property type="evidence" value="ECO:0007669"/>
    <property type="project" value="UniProtKB-SubCell"/>
</dbReference>
<evidence type="ECO:0000256" key="6">
    <source>
        <dbReference type="RuleBase" id="RU000682"/>
    </source>
</evidence>
<feature type="compositionally biased region" description="Low complexity" evidence="7">
    <location>
        <begin position="546"/>
        <end position="560"/>
    </location>
</feature>
<dbReference type="Pfam" id="PF00046">
    <property type="entry name" value="Homeodomain"/>
    <property type="match status" value="1"/>
</dbReference>
<dbReference type="SMART" id="SM00389">
    <property type="entry name" value="HOX"/>
    <property type="match status" value="1"/>
</dbReference>
<evidence type="ECO:0000259" key="8">
    <source>
        <dbReference type="PROSITE" id="PS50071"/>
    </source>
</evidence>
<organism evidence="9 10">
    <name type="scientific">Schistosoma japonicum</name>
    <name type="common">Blood fluke</name>
    <dbReference type="NCBI Taxonomy" id="6182"/>
    <lineage>
        <taxon>Eukaryota</taxon>
        <taxon>Metazoa</taxon>
        <taxon>Spiralia</taxon>
        <taxon>Lophotrochozoa</taxon>
        <taxon>Platyhelminthes</taxon>
        <taxon>Trematoda</taxon>
        <taxon>Digenea</taxon>
        <taxon>Strigeidida</taxon>
        <taxon>Schistosomatoidea</taxon>
        <taxon>Schistosomatidae</taxon>
        <taxon>Schistosoma</taxon>
    </lineage>
</organism>
<evidence type="ECO:0000256" key="1">
    <source>
        <dbReference type="ARBA" id="ARBA00004123"/>
    </source>
</evidence>
<protein>
    <submittedName>
        <fullName evidence="9">BarH-like 2 homeobox protein</fullName>
    </submittedName>
</protein>
<dbReference type="InterPro" id="IPR001356">
    <property type="entry name" value="HD"/>
</dbReference>
<feature type="compositionally biased region" description="Basic residues" evidence="7">
    <location>
        <begin position="331"/>
        <end position="351"/>
    </location>
</feature>
<sequence length="560" mass="64483">MVELSMNMLNNEYQTDELDTNHFNNISLLNSSSVTLLSTSSISSASSKSSPELSSSSSSSSSSEGAAAVVVVTGISPTCLLTSSIHDIYQCRSFMIHDILHKSQDTTYYHNESNNVTSLMNKKQSEDKNELQKNRIQLMIPSNESERNDKFHMKRKHFNQIFEGRTSSSSTTATTEGVCDDLRIDVEDDKSMSIKLTKYRRHHHHHRQQSRQSSVDENHHETQMITGSSKEFLSIQGPNDVKTDSNNNELIIPPLNSPNSSNLESENHVEEEAGDDDIDDDDDVEECSEMNSSGSLYSISSIDPYQKLTIIQNKLSTSTRIEQQQSTHSHSLPHPHHHHQHQQQHQHRLHHQQYQPNHYTKEYEFNHHELNKSKKPRKSRTAFTDLQLNELEKMFDRQKYLSVQDRIELAERLHLTDTQVKTWYQNRRTKWKRQTAVGFELLAEAGNFVAVQRILQTNPYWAYHPAAQTILANMEAIMKKKIDSDITDELNQNNNNNHFKQNEHTTNNTTNTTSCISSSHDHNPESSLSIRSTVVNGERDHHHHQQQQQQQQQQQYLLQS</sequence>
<dbReference type="PANTHER" id="PTHR24333:SF5">
    <property type="entry name" value="VENT HOMEOBOX"/>
    <property type="match status" value="1"/>
</dbReference>
<dbReference type="Gene3D" id="1.10.10.60">
    <property type="entry name" value="Homeodomain-like"/>
    <property type="match status" value="1"/>
</dbReference>
<feature type="compositionally biased region" description="Low complexity" evidence="7">
    <location>
        <begin position="250"/>
        <end position="264"/>
    </location>
</feature>
<dbReference type="Proteomes" id="UP000311919">
    <property type="component" value="Unassembled WGS sequence"/>
</dbReference>
<feature type="DNA-binding region" description="Homeobox" evidence="5">
    <location>
        <begin position="376"/>
        <end position="435"/>
    </location>
</feature>
<dbReference type="SUPFAM" id="SSF46689">
    <property type="entry name" value="Homeodomain-like"/>
    <property type="match status" value="1"/>
</dbReference>
<feature type="compositionally biased region" description="Polar residues" evidence="7">
    <location>
        <begin position="525"/>
        <end position="535"/>
    </location>
</feature>
<dbReference type="CDD" id="cd00086">
    <property type="entry name" value="homeodomain"/>
    <property type="match status" value="1"/>
</dbReference>
<keyword evidence="2 5" id="KW-0238">DNA-binding</keyword>
<evidence type="ECO:0000256" key="7">
    <source>
        <dbReference type="SAM" id="MobiDB-lite"/>
    </source>
</evidence>
<dbReference type="STRING" id="6182.A0A4Z2CRS5"/>
<accession>A0A4Z2CRS5</accession>
<dbReference type="PRINTS" id="PR00024">
    <property type="entry name" value="HOMEOBOX"/>
</dbReference>
<dbReference type="OrthoDB" id="6159439at2759"/>
<dbReference type="InterPro" id="IPR017970">
    <property type="entry name" value="Homeobox_CS"/>
</dbReference>